<dbReference type="GO" id="GO:0140291">
    <property type="term" value="P:peptidyl-glutamate ADP-deribosylation"/>
    <property type="evidence" value="ECO:0007669"/>
    <property type="project" value="TreeGrafter"/>
</dbReference>
<dbReference type="GO" id="GO:0005654">
    <property type="term" value="C:nucleoplasm"/>
    <property type="evidence" value="ECO:0007669"/>
    <property type="project" value="TreeGrafter"/>
</dbReference>
<evidence type="ECO:0000313" key="2">
    <source>
        <dbReference type="EMBL" id="CAD5124395.1"/>
    </source>
</evidence>
<dbReference type="SMART" id="SM00506">
    <property type="entry name" value="A1pp"/>
    <property type="match status" value="1"/>
</dbReference>
<dbReference type="Pfam" id="PF01661">
    <property type="entry name" value="Macro"/>
    <property type="match status" value="1"/>
</dbReference>
<dbReference type="GO" id="GO:0042278">
    <property type="term" value="P:purine nucleoside metabolic process"/>
    <property type="evidence" value="ECO:0007669"/>
    <property type="project" value="TreeGrafter"/>
</dbReference>
<dbReference type="CDD" id="cd02908">
    <property type="entry name" value="Macro_OAADPr_deacetylase"/>
    <property type="match status" value="1"/>
</dbReference>
<proteinExistence type="predicted"/>
<organism evidence="2 3">
    <name type="scientific">Dimorphilus gyrociliatus</name>
    <dbReference type="NCBI Taxonomy" id="2664684"/>
    <lineage>
        <taxon>Eukaryota</taxon>
        <taxon>Metazoa</taxon>
        <taxon>Spiralia</taxon>
        <taxon>Lophotrochozoa</taxon>
        <taxon>Annelida</taxon>
        <taxon>Polychaeta</taxon>
        <taxon>Polychaeta incertae sedis</taxon>
        <taxon>Dinophilidae</taxon>
        <taxon>Dimorphilus</taxon>
    </lineage>
</organism>
<dbReference type="PANTHER" id="PTHR11106">
    <property type="entry name" value="GANGLIOSIDE INDUCED DIFFERENTIATION ASSOCIATED PROTEIN 2-RELATED"/>
    <property type="match status" value="1"/>
</dbReference>
<dbReference type="Proteomes" id="UP000549394">
    <property type="component" value="Unassembled WGS sequence"/>
</dbReference>
<dbReference type="InterPro" id="IPR043472">
    <property type="entry name" value="Macro_dom-like"/>
</dbReference>
<dbReference type="GO" id="GO:0006974">
    <property type="term" value="P:DNA damage response"/>
    <property type="evidence" value="ECO:0007669"/>
    <property type="project" value="TreeGrafter"/>
</dbReference>
<dbReference type="AlphaFoldDB" id="A0A7I8W790"/>
<reference evidence="2 3" key="1">
    <citation type="submission" date="2020-08" db="EMBL/GenBank/DDBJ databases">
        <authorList>
            <person name="Hejnol A."/>
        </authorList>
    </citation>
    <scope>NUCLEOTIDE SEQUENCE [LARGE SCALE GENOMIC DNA]</scope>
</reference>
<dbReference type="EMBL" id="CAJFCJ010000020">
    <property type="protein sequence ID" value="CAD5124395.1"/>
    <property type="molecule type" value="Genomic_DNA"/>
</dbReference>
<name>A0A7I8W790_9ANNE</name>
<evidence type="ECO:0000313" key="3">
    <source>
        <dbReference type="Proteomes" id="UP000549394"/>
    </source>
</evidence>
<dbReference type="InterPro" id="IPR002589">
    <property type="entry name" value="Macro_dom"/>
</dbReference>
<feature type="domain" description="Macro" evidence="1">
    <location>
        <begin position="72"/>
        <end position="247"/>
    </location>
</feature>
<dbReference type="GO" id="GO:0140293">
    <property type="term" value="F:ADP-ribosylglutamate hydrolase activity"/>
    <property type="evidence" value="ECO:0007669"/>
    <property type="project" value="TreeGrafter"/>
</dbReference>
<protein>
    <submittedName>
        <fullName evidence="2">DgyrCDS12682</fullName>
    </submittedName>
</protein>
<accession>A0A7I8W790</accession>
<sequence>MQFWDNFCKICSYITNNWLFRLIASSGVTTHVVRSVRALEASRGKTDTTDYTNMEKRNSEKKKTYKQKDEIDRWETKNELYNRKLAFYTGDITKLALDAIVNAANSQLAGGGGVDGAIHREVGHGVLQKECRKHKRCDPGKAVITQGFDRPAKHIIHAVGPMDGNRSKLESCYETCFKLAKENNIKTIAFPCIATGIYGYPHEEAARIALSLSKKHLKENNEIELITFCLFNSIDIEIYENLKHIYFPGKDSRGRTLDELKKWSESYQTVQPTEDVVKYSVNSKLNEKIFYDQKESYDVIADAIINYGDHDKNLKQTWKSEKVVSSMKVDKSKIDIESSYIIRVKPEEGKNEENDFGKLYEICLNKAVKKYWKSLIIPMFHSDEFDEKICKKILAAIRSWMDQDQNTDKIENIIFSFGKCQDPEKYLMLYFPPEVTEMTENQ</sequence>
<evidence type="ECO:0000259" key="1">
    <source>
        <dbReference type="PROSITE" id="PS51154"/>
    </source>
</evidence>
<dbReference type="SUPFAM" id="SSF52949">
    <property type="entry name" value="Macro domain-like"/>
    <property type="match status" value="1"/>
</dbReference>
<dbReference type="OrthoDB" id="6133115at2759"/>
<gene>
    <name evidence="2" type="ORF">DGYR_LOCUS11941</name>
</gene>
<comment type="caution">
    <text evidence="2">The sequence shown here is derived from an EMBL/GenBank/DDBJ whole genome shotgun (WGS) entry which is preliminary data.</text>
</comment>
<dbReference type="PANTHER" id="PTHR11106:SF27">
    <property type="entry name" value="MACRO DOMAIN-CONTAINING PROTEIN"/>
    <property type="match status" value="1"/>
</dbReference>
<dbReference type="Gene3D" id="3.40.220.10">
    <property type="entry name" value="Leucine Aminopeptidase, subunit E, domain 1"/>
    <property type="match status" value="2"/>
</dbReference>
<keyword evidence="3" id="KW-1185">Reference proteome</keyword>
<dbReference type="PROSITE" id="PS51154">
    <property type="entry name" value="MACRO"/>
    <property type="match status" value="1"/>
</dbReference>